<comment type="caution">
    <text evidence="1">The sequence shown here is derived from an EMBL/GenBank/DDBJ whole genome shotgun (WGS) entry which is preliminary data.</text>
</comment>
<protein>
    <submittedName>
        <fullName evidence="1">5365_t:CDS:1</fullName>
    </submittedName>
</protein>
<sequence>IIGGGFFQLPPVEDTAEMIFESSCWKGLNLQYIYLKDVFRQKDKDFVRVLNNIRCGKLSNYELNYLKRLESSKADYNGAIKLYYHNKDVNRVNIEVYNALKSTEVKYISTDNSEYRRIILELELKDKGGDQAVKIKELRSRYDEACKTFLKETLSQKELYLKYGARIQVIKNLNDKVANGMLGTLSGWYKRESGVSRSDNLDNLDNLRIYKRDLGKNVRYEDYDPLVILDKYPGKFIRIPKVSFDYIVPRASIGCIDPNGPDIKAYTRIQYPLKLAYASTVHKSQSLSIPKVDVYADGFDLSLFYTALSRVTDPSGLRLYNFNHKFLSMKIKQGKERIDKLKKFYNECFKIDPSKV</sequence>
<gene>
    <name evidence="1" type="ORF">DHETER_LOCUS11507</name>
</gene>
<accession>A0ACA9PCA5</accession>
<organism evidence="1 2">
    <name type="scientific">Dentiscutata heterogama</name>
    <dbReference type="NCBI Taxonomy" id="1316150"/>
    <lineage>
        <taxon>Eukaryota</taxon>
        <taxon>Fungi</taxon>
        <taxon>Fungi incertae sedis</taxon>
        <taxon>Mucoromycota</taxon>
        <taxon>Glomeromycotina</taxon>
        <taxon>Glomeromycetes</taxon>
        <taxon>Diversisporales</taxon>
        <taxon>Gigasporaceae</taxon>
        <taxon>Dentiscutata</taxon>
    </lineage>
</organism>
<evidence type="ECO:0000313" key="1">
    <source>
        <dbReference type="EMBL" id="CAG8695977.1"/>
    </source>
</evidence>
<evidence type="ECO:0000313" key="2">
    <source>
        <dbReference type="Proteomes" id="UP000789702"/>
    </source>
</evidence>
<dbReference type="Proteomes" id="UP000789702">
    <property type="component" value="Unassembled WGS sequence"/>
</dbReference>
<reference evidence="1" key="1">
    <citation type="submission" date="2021-06" db="EMBL/GenBank/DDBJ databases">
        <authorList>
            <person name="Kallberg Y."/>
            <person name="Tangrot J."/>
            <person name="Rosling A."/>
        </authorList>
    </citation>
    <scope>NUCLEOTIDE SEQUENCE</scope>
    <source>
        <strain evidence="1">IL203A</strain>
    </source>
</reference>
<dbReference type="EMBL" id="CAJVPU010025348">
    <property type="protein sequence ID" value="CAG8695977.1"/>
    <property type="molecule type" value="Genomic_DNA"/>
</dbReference>
<name>A0ACA9PCA5_9GLOM</name>
<keyword evidence="2" id="KW-1185">Reference proteome</keyword>
<proteinExistence type="predicted"/>
<feature type="non-terminal residue" evidence="1">
    <location>
        <position position="1"/>
    </location>
</feature>